<keyword evidence="6 12" id="KW-0489">Methyltransferase</keyword>
<evidence type="ECO:0000256" key="10">
    <source>
        <dbReference type="ARBA" id="ARBA00031323"/>
    </source>
</evidence>
<accession>A0ABX8R0S7</accession>
<evidence type="ECO:0000256" key="5">
    <source>
        <dbReference type="ARBA" id="ARBA00022490"/>
    </source>
</evidence>
<dbReference type="EMBL" id="CP059572">
    <property type="protein sequence ID" value="QXJ24620.1"/>
    <property type="molecule type" value="Genomic_DNA"/>
</dbReference>
<dbReference type="PANTHER" id="PTHR11579:SF0">
    <property type="entry name" value="PROTEIN-L-ISOASPARTATE(D-ASPARTATE) O-METHYLTRANSFERASE"/>
    <property type="match status" value="1"/>
</dbReference>
<evidence type="ECO:0000256" key="2">
    <source>
        <dbReference type="ARBA" id="ARBA00005369"/>
    </source>
</evidence>
<evidence type="ECO:0000256" key="3">
    <source>
        <dbReference type="ARBA" id="ARBA00011890"/>
    </source>
</evidence>
<dbReference type="InterPro" id="IPR000682">
    <property type="entry name" value="PCMT"/>
</dbReference>
<dbReference type="GO" id="GO:0008168">
    <property type="term" value="F:methyltransferase activity"/>
    <property type="evidence" value="ECO:0007669"/>
    <property type="project" value="UniProtKB-KW"/>
</dbReference>
<evidence type="ECO:0000256" key="1">
    <source>
        <dbReference type="ARBA" id="ARBA00004496"/>
    </source>
</evidence>
<organism evidence="12 13">
    <name type="scientific">Actinomadura graeca</name>
    <dbReference type="NCBI Taxonomy" id="2750812"/>
    <lineage>
        <taxon>Bacteria</taxon>
        <taxon>Bacillati</taxon>
        <taxon>Actinomycetota</taxon>
        <taxon>Actinomycetes</taxon>
        <taxon>Streptosporangiales</taxon>
        <taxon>Thermomonosporaceae</taxon>
        <taxon>Actinomadura</taxon>
    </lineage>
</organism>
<evidence type="ECO:0000256" key="8">
    <source>
        <dbReference type="ARBA" id="ARBA00022691"/>
    </source>
</evidence>
<comment type="similarity">
    <text evidence="2">Belongs to the methyltransferase superfamily. L-isoaspartyl/D-aspartyl protein methyltransferase family.</text>
</comment>
<dbReference type="EC" id="2.1.1.77" evidence="3"/>
<protein>
    <recommendedName>
        <fullName evidence="4">Protein-L-isoaspartate O-methyltransferase</fullName>
        <ecNumber evidence="3">2.1.1.77</ecNumber>
    </recommendedName>
    <alternativeName>
        <fullName evidence="11">L-isoaspartyl protein carboxyl methyltransferase</fullName>
    </alternativeName>
    <alternativeName>
        <fullName evidence="9">Protein L-isoaspartyl methyltransferase</fullName>
    </alternativeName>
    <alternativeName>
        <fullName evidence="10">Protein-beta-aspartate methyltransferase</fullName>
    </alternativeName>
</protein>
<reference evidence="12" key="1">
    <citation type="submission" date="2020-07" db="EMBL/GenBank/DDBJ databases">
        <authorList>
            <person name="Tarantini F.S."/>
            <person name="Hong K.W."/>
            <person name="Chan K.G."/>
        </authorList>
    </citation>
    <scope>NUCLEOTIDE SEQUENCE</scope>
    <source>
        <strain evidence="12">32-07</strain>
    </source>
</reference>
<keyword evidence="13" id="KW-1185">Reference proteome</keyword>
<dbReference type="Proteomes" id="UP001049518">
    <property type="component" value="Chromosome"/>
</dbReference>
<evidence type="ECO:0000313" key="12">
    <source>
        <dbReference type="EMBL" id="QXJ24620.1"/>
    </source>
</evidence>
<keyword evidence="7" id="KW-0808">Transferase</keyword>
<evidence type="ECO:0000256" key="4">
    <source>
        <dbReference type="ARBA" id="ARBA00013346"/>
    </source>
</evidence>
<dbReference type="Gene3D" id="3.40.50.150">
    <property type="entry name" value="Vaccinia Virus protein VP39"/>
    <property type="match status" value="1"/>
</dbReference>
<keyword evidence="5" id="KW-0963">Cytoplasm</keyword>
<proteinExistence type="inferred from homology"/>
<dbReference type="InterPro" id="IPR029063">
    <property type="entry name" value="SAM-dependent_MTases_sf"/>
</dbReference>
<dbReference type="PANTHER" id="PTHR11579">
    <property type="entry name" value="PROTEIN-L-ISOASPARTATE O-METHYLTRANSFERASE"/>
    <property type="match status" value="1"/>
</dbReference>
<evidence type="ECO:0000313" key="13">
    <source>
        <dbReference type="Proteomes" id="UP001049518"/>
    </source>
</evidence>
<evidence type="ECO:0000256" key="11">
    <source>
        <dbReference type="ARBA" id="ARBA00031350"/>
    </source>
</evidence>
<comment type="subcellular location">
    <subcellularLocation>
        <location evidence="1">Cytoplasm</location>
    </subcellularLocation>
</comment>
<evidence type="ECO:0000256" key="6">
    <source>
        <dbReference type="ARBA" id="ARBA00022603"/>
    </source>
</evidence>
<gene>
    <name evidence="12" type="ORF">AGRA3207_005985</name>
</gene>
<dbReference type="GO" id="GO:0032259">
    <property type="term" value="P:methylation"/>
    <property type="evidence" value="ECO:0007669"/>
    <property type="project" value="UniProtKB-KW"/>
</dbReference>
<dbReference type="CDD" id="cd02440">
    <property type="entry name" value="AdoMet_MTases"/>
    <property type="match status" value="1"/>
</dbReference>
<evidence type="ECO:0000256" key="7">
    <source>
        <dbReference type="ARBA" id="ARBA00022679"/>
    </source>
</evidence>
<sequence>MAGRQGGRHVRGVQRVGKLLDRVPRRLFVPDVIWVRDRAGEPLAPLDRAEDPARWQQFVDADDAVTVQVEDGSPGRWAIPYSTSSSTAPWLMEQMLEALALEPGMKVLEIGTGTGWNAAVLADAGAAVTSVEIDPVLAAQARATLDRAGFDGRVQVITGDGSHGAPGQAPFDRVIVTASAHTIPYAWVQQTRDGGRIVVPYSGEHAGGVLLVLDVTDNDSGGGGGQVAAGHAAGEGAWFMPLRGQRLPATQLRQIPDGAADGLKVRITPEGQYFTRP</sequence>
<dbReference type="Pfam" id="PF01135">
    <property type="entry name" value="PCMT"/>
    <property type="match status" value="1"/>
</dbReference>
<dbReference type="SUPFAM" id="SSF53335">
    <property type="entry name" value="S-adenosyl-L-methionine-dependent methyltransferases"/>
    <property type="match status" value="1"/>
</dbReference>
<name>A0ABX8R0S7_9ACTN</name>
<evidence type="ECO:0000256" key="9">
    <source>
        <dbReference type="ARBA" id="ARBA00030757"/>
    </source>
</evidence>
<keyword evidence="8" id="KW-0949">S-adenosyl-L-methionine</keyword>